<reference evidence="2" key="1">
    <citation type="journal article" date="2011" name="Genetics">
        <title>Massive changes in genome architecture accompany the transition to self-fertility in the filamentous fungus Neurospora tetrasperma.</title>
        <authorList>
            <person name="Ellison C.E."/>
            <person name="Stajich J.E."/>
            <person name="Jacobson D.J."/>
            <person name="Natvig D.O."/>
            <person name="Lapidus A."/>
            <person name="Foster B."/>
            <person name="Aerts A."/>
            <person name="Riley R."/>
            <person name="Lindquist E.A."/>
            <person name="Grigoriev I.V."/>
            <person name="Taylor J.W."/>
        </authorList>
    </citation>
    <scope>NUCLEOTIDE SEQUENCE [LARGE SCALE GENOMIC DNA]</scope>
    <source>
        <strain evidence="2">FGSC 2508 / P0657</strain>
    </source>
</reference>
<keyword evidence="2" id="KW-1185">Reference proteome</keyword>
<dbReference type="AlphaFoldDB" id="F8MYK3"/>
<gene>
    <name evidence="1" type="ORF">NEUTE1DRAFT_141351</name>
</gene>
<dbReference type="Proteomes" id="UP000008065">
    <property type="component" value="Unassembled WGS sequence"/>
</dbReference>
<proteinExistence type="predicted"/>
<name>F8MYK3_NEUT8</name>
<dbReference type="VEuPathDB" id="FungiDB:NEUTE1DRAFT_141351"/>
<dbReference type="EMBL" id="GL891382">
    <property type="protein sequence ID" value="EGO51400.1"/>
    <property type="molecule type" value="Genomic_DNA"/>
</dbReference>
<accession>F8MYK3</accession>
<dbReference type="GeneID" id="20826235"/>
<sequence>MTMDFPDQSKISAERACTSPLGINGVPQIIFFCNGSRMCERDRESEASSGGYRVVLRNPWASNVNSQEGAATGFTAASVPFGLESKSGLGLKSWSYTLVEQHRPESVVIELSTDSQERWHRLNRGLNH</sequence>
<dbReference type="KEGG" id="nte:NEUTE1DRAFT141351"/>
<protein>
    <submittedName>
        <fullName evidence="1">Uncharacterized protein</fullName>
    </submittedName>
</protein>
<organism evidence="1 2">
    <name type="scientific">Neurospora tetrasperma (strain FGSC 2508 / ATCC MYA-4615 / P0657)</name>
    <dbReference type="NCBI Taxonomy" id="510951"/>
    <lineage>
        <taxon>Eukaryota</taxon>
        <taxon>Fungi</taxon>
        <taxon>Dikarya</taxon>
        <taxon>Ascomycota</taxon>
        <taxon>Pezizomycotina</taxon>
        <taxon>Sordariomycetes</taxon>
        <taxon>Sordariomycetidae</taxon>
        <taxon>Sordariales</taxon>
        <taxon>Sordariaceae</taxon>
        <taxon>Neurospora</taxon>
    </lineage>
</organism>
<evidence type="ECO:0000313" key="1">
    <source>
        <dbReference type="EMBL" id="EGO51400.1"/>
    </source>
</evidence>
<dbReference type="HOGENOM" id="CLU_1960189_0_0_1"/>
<dbReference type="RefSeq" id="XP_009855040.1">
    <property type="nucleotide sequence ID" value="XM_009856738.1"/>
</dbReference>
<evidence type="ECO:0000313" key="2">
    <source>
        <dbReference type="Proteomes" id="UP000008065"/>
    </source>
</evidence>